<dbReference type="Proteomes" id="UP001286313">
    <property type="component" value="Unassembled WGS sequence"/>
</dbReference>
<sequence length="67" mass="7237">MCEITSSCIIPLISLLKTIMADFDDKEVLAVAQITVVEALELPEIKLFGKGSLGVPLNVMSLQTIMT</sequence>
<accession>A0AAE1G6V4</accession>
<gene>
    <name evidence="1" type="ORF">Pcinc_008671</name>
</gene>
<proteinExistence type="predicted"/>
<evidence type="ECO:0000313" key="1">
    <source>
        <dbReference type="EMBL" id="KAK3887190.1"/>
    </source>
</evidence>
<name>A0AAE1G6V4_PETCI</name>
<dbReference type="AlphaFoldDB" id="A0AAE1G6V4"/>
<protein>
    <submittedName>
        <fullName evidence="1">Uncharacterized protein</fullName>
    </submittedName>
</protein>
<keyword evidence="2" id="KW-1185">Reference proteome</keyword>
<dbReference type="EMBL" id="JAWQEG010000645">
    <property type="protein sequence ID" value="KAK3887190.1"/>
    <property type="molecule type" value="Genomic_DNA"/>
</dbReference>
<evidence type="ECO:0000313" key="2">
    <source>
        <dbReference type="Proteomes" id="UP001286313"/>
    </source>
</evidence>
<comment type="caution">
    <text evidence="1">The sequence shown here is derived from an EMBL/GenBank/DDBJ whole genome shotgun (WGS) entry which is preliminary data.</text>
</comment>
<reference evidence="1" key="1">
    <citation type="submission" date="2023-10" db="EMBL/GenBank/DDBJ databases">
        <title>Genome assemblies of two species of porcelain crab, Petrolisthes cinctipes and Petrolisthes manimaculis (Anomura: Porcellanidae).</title>
        <authorList>
            <person name="Angst P."/>
        </authorList>
    </citation>
    <scope>NUCLEOTIDE SEQUENCE</scope>
    <source>
        <strain evidence="1">PB745_01</strain>
        <tissue evidence="1">Gill</tissue>
    </source>
</reference>
<dbReference type="EMBL" id="JAWQEG010000645">
    <property type="protein sequence ID" value="KAK3887189.1"/>
    <property type="molecule type" value="Genomic_DNA"/>
</dbReference>
<organism evidence="1 2">
    <name type="scientific">Petrolisthes cinctipes</name>
    <name type="common">Flat porcelain crab</name>
    <dbReference type="NCBI Taxonomy" id="88211"/>
    <lineage>
        <taxon>Eukaryota</taxon>
        <taxon>Metazoa</taxon>
        <taxon>Ecdysozoa</taxon>
        <taxon>Arthropoda</taxon>
        <taxon>Crustacea</taxon>
        <taxon>Multicrustacea</taxon>
        <taxon>Malacostraca</taxon>
        <taxon>Eumalacostraca</taxon>
        <taxon>Eucarida</taxon>
        <taxon>Decapoda</taxon>
        <taxon>Pleocyemata</taxon>
        <taxon>Anomura</taxon>
        <taxon>Galatheoidea</taxon>
        <taxon>Porcellanidae</taxon>
        <taxon>Petrolisthes</taxon>
    </lineage>
</organism>